<evidence type="ECO:0000256" key="1">
    <source>
        <dbReference type="SAM" id="MobiDB-lite"/>
    </source>
</evidence>
<reference evidence="2" key="1">
    <citation type="submission" date="2016-02" db="EMBL/GenBank/DDBJ databases">
        <title>WGS assembly of Manihot esculenta.</title>
        <authorList>
            <person name="Bredeson J.V."/>
            <person name="Prochnik S.E."/>
            <person name="Lyons J.B."/>
            <person name="Schmutz J."/>
            <person name="Grimwood J."/>
            <person name="Vrebalov J."/>
            <person name="Bart R.S."/>
            <person name="Amuge T."/>
            <person name="Ferguson M.E."/>
            <person name="Green R."/>
            <person name="Putnam N."/>
            <person name="Stites J."/>
            <person name="Rounsley S."/>
            <person name="Rokhsar D.S."/>
        </authorList>
    </citation>
    <scope>NUCLEOTIDE SEQUENCE [LARGE SCALE GENOMIC DNA]</scope>
    <source>
        <tissue evidence="2">Leaf</tissue>
    </source>
</reference>
<feature type="region of interest" description="Disordered" evidence="1">
    <location>
        <begin position="65"/>
        <end position="88"/>
    </location>
</feature>
<organism evidence="2">
    <name type="scientific">Manihot esculenta</name>
    <name type="common">Cassava</name>
    <name type="synonym">Jatropha manihot</name>
    <dbReference type="NCBI Taxonomy" id="3983"/>
    <lineage>
        <taxon>Eukaryota</taxon>
        <taxon>Viridiplantae</taxon>
        <taxon>Streptophyta</taxon>
        <taxon>Embryophyta</taxon>
        <taxon>Tracheophyta</taxon>
        <taxon>Spermatophyta</taxon>
        <taxon>Magnoliopsida</taxon>
        <taxon>eudicotyledons</taxon>
        <taxon>Gunneridae</taxon>
        <taxon>Pentapetalae</taxon>
        <taxon>rosids</taxon>
        <taxon>fabids</taxon>
        <taxon>Malpighiales</taxon>
        <taxon>Euphorbiaceae</taxon>
        <taxon>Crotonoideae</taxon>
        <taxon>Manihoteae</taxon>
        <taxon>Manihot</taxon>
    </lineage>
</organism>
<dbReference type="EMBL" id="CM004399">
    <property type="protein sequence ID" value="OAY33663.1"/>
    <property type="molecule type" value="Genomic_DNA"/>
</dbReference>
<feature type="compositionally biased region" description="Polar residues" evidence="1">
    <location>
        <begin position="72"/>
        <end position="85"/>
    </location>
</feature>
<proteinExistence type="predicted"/>
<gene>
    <name evidence="2" type="ORF">MANES_13G114800</name>
</gene>
<sequence length="114" mass="13131">MQTISIPPSRHNINNLVVHSCTSSHKLALIRHHEEIEVNRSLKQKRDRKSTVDLRNLHPKVALRGKSKTQQREGSFSHCSVTNSGIRRRNRILSKQLSDQLEIRHNSPPFSPTK</sequence>
<protein>
    <submittedName>
        <fullName evidence="2">Uncharacterized protein</fullName>
    </submittedName>
</protein>
<dbReference type="AlphaFoldDB" id="A0A2C9US37"/>
<accession>A0A2C9US37</accession>
<name>A0A2C9US37_MANES</name>
<feature type="region of interest" description="Disordered" evidence="1">
    <location>
        <begin position="95"/>
        <end position="114"/>
    </location>
</feature>
<evidence type="ECO:0000313" key="2">
    <source>
        <dbReference type="EMBL" id="OAY33663.1"/>
    </source>
</evidence>